<evidence type="ECO:0000313" key="2">
    <source>
        <dbReference type="EMBL" id="VFU12171.1"/>
    </source>
</evidence>
<dbReference type="FunFam" id="3.30.70.270:FF:000001">
    <property type="entry name" value="Diguanylate cyclase domain protein"/>
    <property type="match status" value="1"/>
</dbReference>
<sequence length="262" mass="29916">MLDTLLEHITDSGSKMTRFTTMIRIYSERLKEDLDTESVQAIVEDILSESRVIRRSGQMLKKRIVLSTREIESLRKDLDKIREEADTDMLTGLKNRRFLARQFEQESERAIRDHTPLSLIIIDIDHFKRINDTHGHIVGDRVLKIAASMIRECVKGRDMVARFGGEEFVVLLPDTPLNGATILAEHICTYFKNMNWKRKDTGQTIGQVFISLGVSEYRPGESLDSLIHRADEALYLSKTNGRCRVTSEASLKESYATAQDLG</sequence>
<dbReference type="GO" id="GO:0043709">
    <property type="term" value="P:cell adhesion involved in single-species biofilm formation"/>
    <property type="evidence" value="ECO:0007669"/>
    <property type="project" value="TreeGrafter"/>
</dbReference>
<reference evidence="2" key="1">
    <citation type="submission" date="2019-03" db="EMBL/GenBank/DDBJ databases">
        <authorList>
            <person name="Hao L."/>
        </authorList>
    </citation>
    <scope>NUCLEOTIDE SEQUENCE</scope>
</reference>
<dbReference type="PANTHER" id="PTHR45138:SF9">
    <property type="entry name" value="DIGUANYLATE CYCLASE DGCM-RELATED"/>
    <property type="match status" value="1"/>
</dbReference>
<dbReference type="InterPro" id="IPR043128">
    <property type="entry name" value="Rev_trsase/Diguanyl_cyclase"/>
</dbReference>
<gene>
    <name evidence="2" type="ORF">SCFA_1290010</name>
</gene>
<dbReference type="SMART" id="SM00267">
    <property type="entry name" value="GGDEF"/>
    <property type="match status" value="1"/>
</dbReference>
<dbReference type="GO" id="GO:0052621">
    <property type="term" value="F:diguanylate cyclase activity"/>
    <property type="evidence" value="ECO:0007669"/>
    <property type="project" value="TreeGrafter"/>
</dbReference>
<feature type="domain" description="GGDEF" evidence="1">
    <location>
        <begin position="115"/>
        <end position="250"/>
    </location>
</feature>
<dbReference type="InterPro" id="IPR000160">
    <property type="entry name" value="GGDEF_dom"/>
</dbReference>
<dbReference type="NCBIfam" id="TIGR00254">
    <property type="entry name" value="GGDEF"/>
    <property type="match status" value="1"/>
</dbReference>
<dbReference type="Pfam" id="PF00990">
    <property type="entry name" value="GGDEF"/>
    <property type="match status" value="1"/>
</dbReference>
<name>A0A485LW53_9ZZZZ</name>
<protein>
    <submittedName>
        <fullName evidence="2">GGDEF domain-containing protein</fullName>
    </submittedName>
</protein>
<dbReference type="GO" id="GO:1902201">
    <property type="term" value="P:negative regulation of bacterial-type flagellum-dependent cell motility"/>
    <property type="evidence" value="ECO:0007669"/>
    <property type="project" value="TreeGrafter"/>
</dbReference>
<dbReference type="PROSITE" id="PS50887">
    <property type="entry name" value="GGDEF"/>
    <property type="match status" value="1"/>
</dbReference>
<evidence type="ECO:0000259" key="1">
    <source>
        <dbReference type="PROSITE" id="PS50887"/>
    </source>
</evidence>
<organism evidence="2">
    <name type="scientific">anaerobic digester metagenome</name>
    <dbReference type="NCBI Taxonomy" id="1263854"/>
    <lineage>
        <taxon>unclassified sequences</taxon>
        <taxon>metagenomes</taxon>
        <taxon>ecological metagenomes</taxon>
    </lineage>
</organism>
<dbReference type="PANTHER" id="PTHR45138">
    <property type="entry name" value="REGULATORY COMPONENTS OF SENSORY TRANSDUCTION SYSTEM"/>
    <property type="match status" value="1"/>
</dbReference>
<dbReference type="EMBL" id="CAADRM010000034">
    <property type="protein sequence ID" value="VFU12171.1"/>
    <property type="molecule type" value="Genomic_DNA"/>
</dbReference>
<dbReference type="InterPro" id="IPR050469">
    <property type="entry name" value="Diguanylate_Cyclase"/>
</dbReference>
<accession>A0A485LW53</accession>
<dbReference type="SUPFAM" id="SSF55073">
    <property type="entry name" value="Nucleotide cyclase"/>
    <property type="match status" value="1"/>
</dbReference>
<dbReference type="AlphaFoldDB" id="A0A485LW53"/>
<dbReference type="GO" id="GO:0005886">
    <property type="term" value="C:plasma membrane"/>
    <property type="evidence" value="ECO:0007669"/>
    <property type="project" value="TreeGrafter"/>
</dbReference>
<proteinExistence type="predicted"/>
<dbReference type="CDD" id="cd01949">
    <property type="entry name" value="GGDEF"/>
    <property type="match status" value="1"/>
</dbReference>
<dbReference type="InterPro" id="IPR029787">
    <property type="entry name" value="Nucleotide_cyclase"/>
</dbReference>
<dbReference type="Gene3D" id="3.30.70.270">
    <property type="match status" value="1"/>
</dbReference>